<protein>
    <submittedName>
        <fullName evidence="1">Uncharacterized protein</fullName>
    </submittedName>
</protein>
<comment type="caution">
    <text evidence="1">The sequence shown here is derived from an EMBL/GenBank/DDBJ whole genome shotgun (WGS) entry which is preliminary data.</text>
</comment>
<evidence type="ECO:0000313" key="2">
    <source>
        <dbReference type="Proteomes" id="UP001054945"/>
    </source>
</evidence>
<organism evidence="1 2">
    <name type="scientific">Caerostris extrusa</name>
    <name type="common">Bark spider</name>
    <name type="synonym">Caerostris bankana</name>
    <dbReference type="NCBI Taxonomy" id="172846"/>
    <lineage>
        <taxon>Eukaryota</taxon>
        <taxon>Metazoa</taxon>
        <taxon>Ecdysozoa</taxon>
        <taxon>Arthropoda</taxon>
        <taxon>Chelicerata</taxon>
        <taxon>Arachnida</taxon>
        <taxon>Araneae</taxon>
        <taxon>Araneomorphae</taxon>
        <taxon>Entelegynae</taxon>
        <taxon>Araneoidea</taxon>
        <taxon>Araneidae</taxon>
        <taxon>Caerostris</taxon>
    </lineage>
</organism>
<dbReference type="EMBL" id="BPLR01009876">
    <property type="protein sequence ID" value="GIY35220.1"/>
    <property type="molecule type" value="Genomic_DNA"/>
</dbReference>
<proteinExistence type="predicted"/>
<accession>A0AAV4SMA9</accession>
<keyword evidence="2" id="KW-1185">Reference proteome</keyword>
<dbReference type="AlphaFoldDB" id="A0AAV4SMA9"/>
<name>A0AAV4SMA9_CAEEX</name>
<evidence type="ECO:0000313" key="1">
    <source>
        <dbReference type="EMBL" id="GIY35220.1"/>
    </source>
</evidence>
<gene>
    <name evidence="1" type="ORF">CEXT_369451</name>
</gene>
<sequence length="90" mass="10192">MFSFVTSASADREYFGHSEVLGRWGSLVCGRRRYCKGIYMFEEMELQNMSPLSLGCAHRFRVMMILSPAVNTFLSMFRKGAGSTESICCL</sequence>
<dbReference type="Proteomes" id="UP001054945">
    <property type="component" value="Unassembled WGS sequence"/>
</dbReference>
<reference evidence="1 2" key="1">
    <citation type="submission" date="2021-06" db="EMBL/GenBank/DDBJ databases">
        <title>Caerostris extrusa draft genome.</title>
        <authorList>
            <person name="Kono N."/>
            <person name="Arakawa K."/>
        </authorList>
    </citation>
    <scope>NUCLEOTIDE SEQUENCE [LARGE SCALE GENOMIC DNA]</scope>
</reference>